<feature type="region of interest" description="Disordered" evidence="2">
    <location>
        <begin position="163"/>
        <end position="268"/>
    </location>
</feature>
<keyword evidence="6" id="KW-1185">Reference proteome</keyword>
<dbReference type="PANTHER" id="PTHR14758">
    <property type="entry name" value="AGAP005440-PA"/>
    <property type="match status" value="1"/>
</dbReference>
<dbReference type="OMA" id="MMINTPP"/>
<proteinExistence type="inferred from homology"/>
<dbReference type="EMBL" id="AFYH01139378">
    <property type="status" value="NOT_ANNOTATED_CDS"/>
    <property type="molecule type" value="Genomic_DNA"/>
</dbReference>
<evidence type="ECO:0000259" key="4">
    <source>
        <dbReference type="Pfam" id="PF14161"/>
    </source>
</evidence>
<dbReference type="AlphaFoldDB" id="H3AVN7"/>
<feature type="domain" description="Centrosome-associated FAM110 N-terminal" evidence="4">
    <location>
        <begin position="14"/>
        <end position="120"/>
    </location>
</feature>
<feature type="compositionally biased region" description="Low complexity" evidence="2">
    <location>
        <begin position="227"/>
        <end position="242"/>
    </location>
</feature>
<organism evidence="5 6">
    <name type="scientific">Latimeria chalumnae</name>
    <name type="common">Coelacanth</name>
    <dbReference type="NCBI Taxonomy" id="7897"/>
    <lineage>
        <taxon>Eukaryota</taxon>
        <taxon>Metazoa</taxon>
        <taxon>Chordata</taxon>
        <taxon>Craniata</taxon>
        <taxon>Vertebrata</taxon>
        <taxon>Euteleostomi</taxon>
        <taxon>Coelacanthiformes</taxon>
        <taxon>Coelacanthidae</taxon>
        <taxon>Latimeria</taxon>
    </lineage>
</organism>
<reference evidence="5" key="2">
    <citation type="submission" date="2025-08" db="UniProtKB">
        <authorList>
            <consortium name="Ensembl"/>
        </authorList>
    </citation>
    <scope>IDENTIFICATION</scope>
</reference>
<reference evidence="6" key="1">
    <citation type="submission" date="2011-08" db="EMBL/GenBank/DDBJ databases">
        <title>The draft genome of Latimeria chalumnae.</title>
        <authorList>
            <person name="Di Palma F."/>
            <person name="Alfoldi J."/>
            <person name="Johnson J."/>
            <person name="Berlin A."/>
            <person name="Gnerre S."/>
            <person name="Jaffe D."/>
            <person name="MacCallum I."/>
            <person name="Young S."/>
            <person name="Walker B.J."/>
            <person name="Lander E."/>
            <person name="Lindblad-Toh K."/>
        </authorList>
    </citation>
    <scope>NUCLEOTIDE SEQUENCE [LARGE SCALE GENOMIC DNA]</scope>
    <source>
        <strain evidence="6">Wild caught</strain>
    </source>
</reference>
<gene>
    <name evidence="5" type="primary">FAM110A</name>
</gene>
<comment type="similarity">
    <text evidence="1">Belongs to the FAM110 family.</text>
</comment>
<accession>H3AVN7</accession>
<dbReference type="Proteomes" id="UP000008672">
    <property type="component" value="Unassembled WGS sequence"/>
</dbReference>
<dbReference type="InterPro" id="IPR025741">
    <property type="entry name" value="FAM110_C"/>
</dbReference>
<protein>
    <submittedName>
        <fullName evidence="5">Family with sequence similarity 110 member A</fullName>
    </submittedName>
</protein>
<evidence type="ECO:0000259" key="3">
    <source>
        <dbReference type="Pfam" id="PF14160"/>
    </source>
</evidence>
<feature type="domain" description="Centrosome-associated FAM110 C-terminal" evidence="3">
    <location>
        <begin position="256"/>
        <end position="360"/>
    </location>
</feature>
<dbReference type="Ensembl" id="ENSLACT00000013805.1">
    <property type="protein sequence ID" value="ENSLACP00000013708.1"/>
    <property type="gene ID" value="ENSLACG00000012063.1"/>
</dbReference>
<evidence type="ECO:0000256" key="1">
    <source>
        <dbReference type="ARBA" id="ARBA00010576"/>
    </source>
</evidence>
<reference evidence="5" key="3">
    <citation type="submission" date="2025-09" db="UniProtKB">
        <authorList>
            <consortium name="Ensembl"/>
        </authorList>
    </citation>
    <scope>IDENTIFICATION</scope>
</reference>
<dbReference type="eggNOG" id="ENOG502R37V">
    <property type="taxonomic scope" value="Eukaryota"/>
</dbReference>
<dbReference type="InterPro" id="IPR025740">
    <property type="entry name" value="FAM110"/>
</dbReference>
<sequence length="369" mass="40851">IMPIEVLSAEQMGKETTVTTSFASVMPFRIFNKGPDYFRKQPEPGTKKLSAVERLEADKAKYVKSQQVATTRQEPVKPDIKKKLFVPPVLRRTPNNMPARKTPAGIRRADACGRKGALNIEILNDLINLCESPLPSPKADTSRGSTPKQKLELVDPECVENTELGTTVSKQGHEDQFDRTSILSGSEAAPRPAKSVTVRRVDVRPNVTRCVRSNPSVTRKLPPPSPAKSRISSSSSRGSPRKGPSEAGSSSTKHQSSLHRSKSDLSDRYSRATADLERFFNYCGLDPEEMENIGVERFTRASSDIISNKLYSISNASSEAARSQRSNVAEEKPTERVPYGISVIERNARVIKWLYGLRQARETQKVSNV</sequence>
<evidence type="ECO:0000313" key="6">
    <source>
        <dbReference type="Proteomes" id="UP000008672"/>
    </source>
</evidence>
<dbReference type="InParanoid" id="H3AVN7"/>
<name>H3AVN7_LATCH</name>
<evidence type="ECO:0000313" key="5">
    <source>
        <dbReference type="Ensembl" id="ENSLACP00000013708.1"/>
    </source>
</evidence>
<dbReference type="PANTHER" id="PTHR14758:SF4">
    <property type="entry name" value="PROTEIN FAM110A"/>
    <property type="match status" value="1"/>
</dbReference>
<dbReference type="Pfam" id="PF14160">
    <property type="entry name" value="FAM110_C"/>
    <property type="match status" value="1"/>
</dbReference>
<dbReference type="STRING" id="7897.ENSLACP00000013708"/>
<dbReference type="Pfam" id="PF14161">
    <property type="entry name" value="FAM110_N"/>
    <property type="match status" value="1"/>
</dbReference>
<dbReference type="Bgee" id="ENSLACG00000012063">
    <property type="expression patterns" value="Expressed in pectoral fin and 2 other cell types or tissues"/>
</dbReference>
<dbReference type="HOGENOM" id="CLU_050540_0_0_1"/>
<evidence type="ECO:0000256" key="2">
    <source>
        <dbReference type="SAM" id="MobiDB-lite"/>
    </source>
</evidence>
<dbReference type="InterPro" id="IPR025739">
    <property type="entry name" value="FAM110_N"/>
</dbReference>
<dbReference type="GeneTree" id="ENSGT00950000183056"/>